<keyword evidence="2" id="KW-0472">Membrane</keyword>
<dbReference type="Proteomes" id="UP001500187">
    <property type="component" value="Unassembled WGS sequence"/>
</dbReference>
<keyword evidence="4" id="KW-1185">Reference proteome</keyword>
<feature type="transmembrane region" description="Helical" evidence="2">
    <location>
        <begin position="30"/>
        <end position="48"/>
    </location>
</feature>
<evidence type="ECO:0000313" key="4">
    <source>
        <dbReference type="Proteomes" id="UP001500187"/>
    </source>
</evidence>
<feature type="region of interest" description="Disordered" evidence="1">
    <location>
        <begin position="116"/>
        <end position="150"/>
    </location>
</feature>
<name>A0ABP9BN07_9MICC</name>
<sequence length="150" mass="16466">MKSLPASLLLSVTAIMQALAIFRYTENTMSFTGQVFFPVLFALMAVYISWKNRERTGRFAVLHIIIVALAVVALAASFAGMTASLYYFYPSAYVYYVALGLLVLELGLRIAALPKKDKPVREPRRKKTQRGTNLVAVKKDAGNGSTPAGE</sequence>
<feature type="transmembrane region" description="Helical" evidence="2">
    <location>
        <begin position="93"/>
        <end position="112"/>
    </location>
</feature>
<proteinExistence type="predicted"/>
<keyword evidence="2" id="KW-0812">Transmembrane</keyword>
<evidence type="ECO:0000313" key="3">
    <source>
        <dbReference type="EMBL" id="GAA4797982.1"/>
    </source>
</evidence>
<dbReference type="EMBL" id="BAABKP010000003">
    <property type="protein sequence ID" value="GAA4797982.1"/>
    <property type="molecule type" value="Genomic_DNA"/>
</dbReference>
<organism evidence="3 4">
    <name type="scientific">Rothia endophytica</name>
    <dbReference type="NCBI Taxonomy" id="1324766"/>
    <lineage>
        <taxon>Bacteria</taxon>
        <taxon>Bacillati</taxon>
        <taxon>Actinomycetota</taxon>
        <taxon>Actinomycetes</taxon>
        <taxon>Micrococcales</taxon>
        <taxon>Micrococcaceae</taxon>
        <taxon>Rothia</taxon>
    </lineage>
</organism>
<accession>A0ABP9BN07</accession>
<reference evidence="4" key="1">
    <citation type="journal article" date="2019" name="Int. J. Syst. Evol. Microbiol.">
        <title>The Global Catalogue of Microorganisms (GCM) 10K type strain sequencing project: providing services to taxonomists for standard genome sequencing and annotation.</title>
        <authorList>
            <consortium name="The Broad Institute Genomics Platform"/>
            <consortium name="The Broad Institute Genome Sequencing Center for Infectious Disease"/>
            <person name="Wu L."/>
            <person name="Ma J."/>
        </authorList>
    </citation>
    <scope>NUCLEOTIDE SEQUENCE [LARGE SCALE GENOMIC DNA]</scope>
    <source>
        <strain evidence="4">JCM 18541</strain>
    </source>
</reference>
<evidence type="ECO:0000256" key="2">
    <source>
        <dbReference type="SAM" id="Phobius"/>
    </source>
</evidence>
<dbReference type="RefSeq" id="WP_345446487.1">
    <property type="nucleotide sequence ID" value="NZ_BAABKP010000003.1"/>
</dbReference>
<evidence type="ECO:0000256" key="1">
    <source>
        <dbReference type="SAM" id="MobiDB-lite"/>
    </source>
</evidence>
<feature type="transmembrane region" description="Helical" evidence="2">
    <location>
        <begin position="60"/>
        <end position="87"/>
    </location>
</feature>
<keyword evidence="2" id="KW-1133">Transmembrane helix</keyword>
<comment type="caution">
    <text evidence="3">The sequence shown here is derived from an EMBL/GenBank/DDBJ whole genome shotgun (WGS) entry which is preliminary data.</text>
</comment>
<protein>
    <submittedName>
        <fullName evidence="3">Uncharacterized protein</fullName>
    </submittedName>
</protein>
<gene>
    <name evidence="3" type="ORF">GCM10023352_17090</name>
</gene>